<dbReference type="Proteomes" id="UP000472320">
    <property type="component" value="Unassembled WGS sequence"/>
</dbReference>
<keyword evidence="3" id="KW-1185">Reference proteome</keyword>
<comment type="caution">
    <text evidence="2">The sequence shown here is derived from an EMBL/GenBank/DDBJ whole genome shotgun (WGS) entry which is preliminary data.</text>
</comment>
<evidence type="ECO:0000313" key="3">
    <source>
        <dbReference type="Proteomes" id="UP000472320"/>
    </source>
</evidence>
<keyword evidence="1" id="KW-0732">Signal</keyword>
<feature type="signal peptide" evidence="1">
    <location>
        <begin position="1"/>
        <end position="21"/>
    </location>
</feature>
<dbReference type="EMBL" id="WNKX01000016">
    <property type="protein sequence ID" value="MTW12828.1"/>
    <property type="molecule type" value="Genomic_DNA"/>
</dbReference>
<organism evidence="2 3">
    <name type="scientific">Massilia eburnea</name>
    <dbReference type="NCBI Taxonomy" id="1776165"/>
    <lineage>
        <taxon>Bacteria</taxon>
        <taxon>Pseudomonadati</taxon>
        <taxon>Pseudomonadota</taxon>
        <taxon>Betaproteobacteria</taxon>
        <taxon>Burkholderiales</taxon>
        <taxon>Oxalobacteraceae</taxon>
        <taxon>Telluria group</taxon>
        <taxon>Massilia</taxon>
    </lineage>
</organism>
<dbReference type="RefSeq" id="WP_155455762.1">
    <property type="nucleotide sequence ID" value="NZ_WNKX01000016.1"/>
</dbReference>
<gene>
    <name evidence="2" type="ORF">GM658_19660</name>
</gene>
<sequence>MIQRLLALLVFLLQAGGPAHAQLPAGAGEAQLKAAILFNFAMFTEWPADTLPASAPLRLCVFQDNGLLPALAGLQEKQVNGHHVSVRTLSAQPAVAQLATCHLLVLDAQDRERWALLKRDLATSSVLTVADDRIIGANGAMISFGIDNRRVGFDVDMAPVRLARLSLSSKLLRLARSVQ</sequence>
<reference evidence="2 3" key="1">
    <citation type="submission" date="2019-11" db="EMBL/GenBank/DDBJ databases">
        <title>Type strains purchased from KCTC, JCM and DSMZ.</title>
        <authorList>
            <person name="Lu H."/>
        </authorList>
    </citation>
    <scope>NUCLEOTIDE SEQUENCE [LARGE SCALE GENOMIC DNA]</scope>
    <source>
        <strain evidence="2 3">JCM 31587</strain>
    </source>
</reference>
<protein>
    <submittedName>
        <fullName evidence="2">DUF4154 domain-containing protein</fullName>
    </submittedName>
</protein>
<accession>A0A6L6QK15</accession>
<evidence type="ECO:0000313" key="2">
    <source>
        <dbReference type="EMBL" id="MTW12828.1"/>
    </source>
</evidence>
<proteinExistence type="predicted"/>
<dbReference type="AlphaFoldDB" id="A0A6L6QK15"/>
<dbReference type="OrthoDB" id="8527941at2"/>
<dbReference type="Pfam" id="PF13689">
    <property type="entry name" value="DUF4154"/>
    <property type="match status" value="1"/>
</dbReference>
<dbReference type="InterPro" id="IPR025293">
    <property type="entry name" value="YfiR/HmsC-like"/>
</dbReference>
<name>A0A6L6QK15_9BURK</name>
<feature type="chain" id="PRO_5026722527" evidence="1">
    <location>
        <begin position="22"/>
        <end position="179"/>
    </location>
</feature>
<evidence type="ECO:0000256" key="1">
    <source>
        <dbReference type="SAM" id="SignalP"/>
    </source>
</evidence>